<reference evidence="2 3" key="1">
    <citation type="submission" date="2024-12" db="EMBL/GenBank/DDBJ databases">
        <title>The unique morphological basis and parallel evolutionary history of personate flowers in Penstemon.</title>
        <authorList>
            <person name="Depatie T.H."/>
            <person name="Wessinger C.A."/>
        </authorList>
    </citation>
    <scope>NUCLEOTIDE SEQUENCE [LARGE SCALE GENOMIC DNA]</scope>
    <source>
        <strain evidence="2">WTNN_2</strain>
        <tissue evidence="2">Leaf</tissue>
    </source>
</reference>
<dbReference type="PANTHER" id="PTHR40891:SF1">
    <property type="entry name" value="DUF295 DOMAIN-CONTAINING PROTEIN"/>
    <property type="match status" value="1"/>
</dbReference>
<dbReference type="Proteomes" id="UP001634393">
    <property type="component" value="Unassembled WGS sequence"/>
</dbReference>
<dbReference type="InterPro" id="IPR011043">
    <property type="entry name" value="Gal_Oxase/kelch_b-propeller"/>
</dbReference>
<organism evidence="2 3">
    <name type="scientific">Penstemon smallii</name>
    <dbReference type="NCBI Taxonomy" id="265156"/>
    <lineage>
        <taxon>Eukaryota</taxon>
        <taxon>Viridiplantae</taxon>
        <taxon>Streptophyta</taxon>
        <taxon>Embryophyta</taxon>
        <taxon>Tracheophyta</taxon>
        <taxon>Spermatophyta</taxon>
        <taxon>Magnoliopsida</taxon>
        <taxon>eudicotyledons</taxon>
        <taxon>Gunneridae</taxon>
        <taxon>Pentapetalae</taxon>
        <taxon>asterids</taxon>
        <taxon>lamiids</taxon>
        <taxon>Lamiales</taxon>
        <taxon>Plantaginaceae</taxon>
        <taxon>Cheloneae</taxon>
        <taxon>Penstemon</taxon>
    </lineage>
</organism>
<evidence type="ECO:0000313" key="2">
    <source>
        <dbReference type="EMBL" id="KAL3840012.1"/>
    </source>
</evidence>
<dbReference type="EMBL" id="JBJXBP010000003">
    <property type="protein sequence ID" value="KAL3840012.1"/>
    <property type="molecule type" value="Genomic_DNA"/>
</dbReference>
<accession>A0ABD3TT76</accession>
<dbReference type="Pfam" id="PF03478">
    <property type="entry name" value="Beta-prop_KIB1-4"/>
    <property type="match status" value="1"/>
</dbReference>
<evidence type="ECO:0000313" key="3">
    <source>
        <dbReference type="Proteomes" id="UP001634393"/>
    </source>
</evidence>
<sequence>MDMEAAGQRRQPPWLLTSHGEDNDNHAFYNVAENQLHATTIPELSKKYIYASTYGWLVLVDYSGECCIWNPESNEKVELPFLEDPLDYTNCVLSKPPTDPDCHVLFTSSFCRSFCQVGDDDYWFEEVEAGQGRLTLAVAAFKGQLYGFIGGRNQFVTVHFVYDTIEYRKIMIEKEGVRQPWRVPRLSASYKTHTEDFMMKSPCNNELLLVHRMCSTSYRYFDFKVFRLDVTRMEFEELKSIGDRTIFLSSRSTVECCSCSSSTGIKANCIYYTDLNGRDLYIYDLNDRGKTLLLPCPAASRSESMNFWIEHQVAQKLVHQHEHS</sequence>
<feature type="domain" description="KIB1-4 beta-propeller" evidence="1">
    <location>
        <begin position="28"/>
        <end position="284"/>
    </location>
</feature>
<dbReference type="SUPFAM" id="SSF50965">
    <property type="entry name" value="Galactose oxidase, central domain"/>
    <property type="match status" value="1"/>
</dbReference>
<evidence type="ECO:0000259" key="1">
    <source>
        <dbReference type="Pfam" id="PF03478"/>
    </source>
</evidence>
<protein>
    <recommendedName>
        <fullName evidence="1">KIB1-4 beta-propeller domain-containing protein</fullName>
    </recommendedName>
</protein>
<dbReference type="PANTHER" id="PTHR40891">
    <property type="entry name" value="DUF295 DOMAIN-CONTAINING PROTEIN"/>
    <property type="match status" value="1"/>
</dbReference>
<gene>
    <name evidence="2" type="ORF">ACJIZ3_024603</name>
</gene>
<comment type="caution">
    <text evidence="2">The sequence shown here is derived from an EMBL/GenBank/DDBJ whole genome shotgun (WGS) entry which is preliminary data.</text>
</comment>
<keyword evidence="3" id="KW-1185">Reference proteome</keyword>
<dbReference type="InterPro" id="IPR005174">
    <property type="entry name" value="KIB1-4_b-propeller"/>
</dbReference>
<dbReference type="AlphaFoldDB" id="A0ABD3TT76"/>
<name>A0ABD3TT76_9LAMI</name>
<proteinExistence type="predicted"/>